<dbReference type="GO" id="GO:0005886">
    <property type="term" value="C:plasma membrane"/>
    <property type="evidence" value="ECO:0007669"/>
    <property type="project" value="TreeGrafter"/>
</dbReference>
<gene>
    <name evidence="3" type="primary">MMEL1_0</name>
    <name evidence="3" type="ORF">CEXT_795871</name>
</gene>
<dbReference type="Gene3D" id="3.40.390.10">
    <property type="entry name" value="Collagenase (Catalytic Domain)"/>
    <property type="match status" value="1"/>
</dbReference>
<dbReference type="Pfam" id="PF05649">
    <property type="entry name" value="Peptidase_M13_N"/>
    <property type="match status" value="1"/>
</dbReference>
<dbReference type="AlphaFoldDB" id="A0AAV4VAN5"/>
<dbReference type="SUPFAM" id="SSF55486">
    <property type="entry name" value="Metalloproteases ('zincins'), catalytic domain"/>
    <property type="match status" value="1"/>
</dbReference>
<evidence type="ECO:0000313" key="4">
    <source>
        <dbReference type="Proteomes" id="UP001054945"/>
    </source>
</evidence>
<dbReference type="Gene3D" id="1.10.1380.10">
    <property type="entry name" value="Neutral endopeptidase , domain2"/>
    <property type="match status" value="1"/>
</dbReference>
<comment type="similarity">
    <text evidence="1">Belongs to the peptidase M13 family.</text>
</comment>
<reference evidence="3 4" key="1">
    <citation type="submission" date="2021-06" db="EMBL/GenBank/DDBJ databases">
        <title>Caerostris extrusa draft genome.</title>
        <authorList>
            <person name="Kono N."/>
            <person name="Arakawa K."/>
        </authorList>
    </citation>
    <scope>NUCLEOTIDE SEQUENCE [LARGE SCALE GENOMIC DNA]</scope>
</reference>
<name>A0AAV4VAN5_CAEEX</name>
<proteinExistence type="inferred from homology"/>
<dbReference type="PANTHER" id="PTHR11733">
    <property type="entry name" value="ZINC METALLOPROTEASE FAMILY M13 NEPRILYSIN-RELATED"/>
    <property type="match status" value="1"/>
</dbReference>
<sequence length="409" mass="47330">MDDLLKFDYDFCYATRKCHEYTSDKKDRYTFHKFADAAPQINWIRWRNIVFSELRLNFPHDQQDIHVIRVQNCIDDVEALLRETSAKVLSNYLTWKFVLTHLGYLGPSFRQILENHQTVPFDVAEHFDIVPKHSVPLWKQCVSYIKNFMGMNVLKVYQNRLQTEGIGEEAMDKIASLIKNEFRTIMKDTRSLLENDRVKSVHKIDRMQVMPVYPSKDDHFFATFYSSVGKVRDSFLQNGMTLQSIRLRKAMEAVSNSKSLQDIEVLIQRGYISWNVVPTISFDSDFILIPLPMLKSLGLTDTLPKYKSMPTMGMFLGRELNHAFDLRDKKSSVIKSSSSSGPFVKNMSFLDHNMFVCTIAIEAFVAMEATATHITYVSRIAIDASTINTAQYENTEGFRLFHTHLTAHI</sequence>
<evidence type="ECO:0000259" key="2">
    <source>
        <dbReference type="Pfam" id="PF05649"/>
    </source>
</evidence>
<dbReference type="InterPro" id="IPR008753">
    <property type="entry name" value="Peptidase_M13_N"/>
</dbReference>
<dbReference type="GO" id="GO:0016485">
    <property type="term" value="P:protein processing"/>
    <property type="evidence" value="ECO:0007669"/>
    <property type="project" value="TreeGrafter"/>
</dbReference>
<accession>A0AAV4VAN5</accession>
<organism evidence="3 4">
    <name type="scientific">Caerostris extrusa</name>
    <name type="common">Bark spider</name>
    <name type="synonym">Caerostris bankana</name>
    <dbReference type="NCBI Taxonomy" id="172846"/>
    <lineage>
        <taxon>Eukaryota</taxon>
        <taxon>Metazoa</taxon>
        <taxon>Ecdysozoa</taxon>
        <taxon>Arthropoda</taxon>
        <taxon>Chelicerata</taxon>
        <taxon>Arachnida</taxon>
        <taxon>Araneae</taxon>
        <taxon>Araneomorphae</taxon>
        <taxon>Entelegynae</taxon>
        <taxon>Araneoidea</taxon>
        <taxon>Araneidae</taxon>
        <taxon>Caerostris</taxon>
    </lineage>
</organism>
<dbReference type="Proteomes" id="UP001054945">
    <property type="component" value="Unassembled WGS sequence"/>
</dbReference>
<dbReference type="EMBL" id="BPLR01014179">
    <property type="protein sequence ID" value="GIY66959.1"/>
    <property type="molecule type" value="Genomic_DNA"/>
</dbReference>
<keyword evidence="4" id="KW-1185">Reference proteome</keyword>
<evidence type="ECO:0000313" key="3">
    <source>
        <dbReference type="EMBL" id="GIY66959.1"/>
    </source>
</evidence>
<dbReference type="InterPro" id="IPR024079">
    <property type="entry name" value="MetalloPept_cat_dom_sf"/>
</dbReference>
<protein>
    <submittedName>
        <fullName evidence="3">Membrane metallo-endopeptidase-like 1</fullName>
    </submittedName>
</protein>
<evidence type="ECO:0000256" key="1">
    <source>
        <dbReference type="ARBA" id="ARBA00007357"/>
    </source>
</evidence>
<comment type="caution">
    <text evidence="3">The sequence shown here is derived from an EMBL/GenBank/DDBJ whole genome shotgun (WGS) entry which is preliminary data.</text>
</comment>
<dbReference type="InterPro" id="IPR000718">
    <property type="entry name" value="Peptidase_M13"/>
</dbReference>
<feature type="domain" description="Peptidase M13 N-terminal" evidence="2">
    <location>
        <begin position="2"/>
        <end position="214"/>
    </location>
</feature>
<dbReference type="PANTHER" id="PTHR11733:SF167">
    <property type="entry name" value="FI17812P1-RELATED"/>
    <property type="match status" value="1"/>
</dbReference>
<dbReference type="GO" id="GO:0004222">
    <property type="term" value="F:metalloendopeptidase activity"/>
    <property type="evidence" value="ECO:0007669"/>
    <property type="project" value="InterPro"/>
</dbReference>
<dbReference type="InterPro" id="IPR042089">
    <property type="entry name" value="Peptidase_M13_dom_2"/>
</dbReference>
<dbReference type="PROSITE" id="PS51885">
    <property type="entry name" value="NEPRILYSIN"/>
    <property type="match status" value="1"/>
</dbReference>